<dbReference type="OrthoDB" id="2506088at2759"/>
<proteinExistence type="predicted"/>
<dbReference type="PANTHER" id="PTHR31912">
    <property type="entry name" value="IP13529P"/>
    <property type="match status" value="1"/>
</dbReference>
<dbReference type="EMBL" id="FUEG01000001">
    <property type="protein sequence ID" value="SJK97321.1"/>
    <property type="molecule type" value="Genomic_DNA"/>
</dbReference>
<dbReference type="PANTHER" id="PTHR31912:SF34">
    <property type="entry name" value="NOTOCHORD-RELATED PROTEIN"/>
    <property type="match status" value="1"/>
</dbReference>
<keyword evidence="2" id="KW-1185">Reference proteome</keyword>
<evidence type="ECO:0000313" key="1">
    <source>
        <dbReference type="EMBL" id="SJK97321.1"/>
    </source>
</evidence>
<dbReference type="STRING" id="47428.A0A284QLH8"/>
<protein>
    <submittedName>
        <fullName evidence="1">Uncharacterized protein</fullName>
    </submittedName>
</protein>
<name>A0A284QLH8_ARMOS</name>
<organism evidence="1 2">
    <name type="scientific">Armillaria ostoyae</name>
    <name type="common">Armillaria root rot fungus</name>
    <dbReference type="NCBI Taxonomy" id="47428"/>
    <lineage>
        <taxon>Eukaryota</taxon>
        <taxon>Fungi</taxon>
        <taxon>Dikarya</taxon>
        <taxon>Basidiomycota</taxon>
        <taxon>Agaricomycotina</taxon>
        <taxon>Agaricomycetes</taxon>
        <taxon>Agaricomycetidae</taxon>
        <taxon>Agaricales</taxon>
        <taxon>Marasmiineae</taxon>
        <taxon>Physalacriaceae</taxon>
        <taxon>Armillaria</taxon>
    </lineage>
</organism>
<dbReference type="AlphaFoldDB" id="A0A284QLH8"/>
<accession>A0A284QLH8</accession>
<sequence>MSMYTYDIGLTVNEIAALFFTLEDVSVVEQQQEEELRHEKDRLILVMEEESYLDDKLDVDVDLVDEMTTNFHNCDLQDHNDAVFEVYQDVPYDHDYASYSNKTAYLFNQNLFNPLVAPHVQIYLEDIGRRPISEIWVISQLWIQQGGTIHADCFHVEQLGLVDKAPLVQVLAHKKLRLPISNFAATHSDIAIQLGEVLFDEDSCTFAGKILNWIHQIDQGDDLFTIWMPLWADDVSGAHTKQYQKYINVYSQNANLPGTLLQQEFFEILEKLLAWLASQTSQLYNALLDIPFVDPSQDTLVEILHTILLSVEKYAWHSLHSGWTPLQQKLFTICLQSTDISGLQVPPICIEYMMQYCNALIEKHFKTLIQTTIFQLHNIVTVDQLTLIRALGKLGPVLWMFTIDDINEYLGDLQLCIDNVLDTFANLDPAKILIKIKLHALVHLPQQIHCREPAV</sequence>
<dbReference type="Proteomes" id="UP000219338">
    <property type="component" value="Unassembled WGS sequence"/>
</dbReference>
<reference evidence="2" key="1">
    <citation type="journal article" date="2017" name="Nat. Ecol. Evol.">
        <title>Genome expansion and lineage-specific genetic innovations in the forest pathogenic fungi Armillaria.</title>
        <authorList>
            <person name="Sipos G."/>
            <person name="Prasanna A.N."/>
            <person name="Walter M.C."/>
            <person name="O'Connor E."/>
            <person name="Balint B."/>
            <person name="Krizsan K."/>
            <person name="Kiss B."/>
            <person name="Hess J."/>
            <person name="Varga T."/>
            <person name="Slot J."/>
            <person name="Riley R."/>
            <person name="Boka B."/>
            <person name="Rigling D."/>
            <person name="Barry K."/>
            <person name="Lee J."/>
            <person name="Mihaltcheva S."/>
            <person name="LaButti K."/>
            <person name="Lipzen A."/>
            <person name="Waldron R."/>
            <person name="Moloney N.M."/>
            <person name="Sperisen C."/>
            <person name="Kredics L."/>
            <person name="Vagvoelgyi C."/>
            <person name="Patrignani A."/>
            <person name="Fitzpatrick D."/>
            <person name="Nagy I."/>
            <person name="Doyle S."/>
            <person name="Anderson J.B."/>
            <person name="Grigoriev I.V."/>
            <person name="Gueldener U."/>
            <person name="Muensterkoetter M."/>
            <person name="Nagy L.G."/>
        </authorList>
    </citation>
    <scope>NUCLEOTIDE SEQUENCE [LARGE SCALE GENOMIC DNA]</scope>
    <source>
        <strain evidence="2">C18/9</strain>
    </source>
</reference>
<gene>
    <name evidence="1" type="ORF">ARMOST_00573</name>
</gene>
<evidence type="ECO:0000313" key="2">
    <source>
        <dbReference type="Proteomes" id="UP000219338"/>
    </source>
</evidence>